<dbReference type="InterPro" id="IPR041685">
    <property type="entry name" value="AAA_GajA/Old/RecF-like"/>
</dbReference>
<dbReference type="InterPro" id="IPR051396">
    <property type="entry name" value="Bact_Antivir_Def_Nuclease"/>
</dbReference>
<proteinExistence type="predicted"/>
<evidence type="ECO:0000313" key="3">
    <source>
        <dbReference type="Proteomes" id="UP000663935"/>
    </source>
</evidence>
<organism evidence="2 3">
    <name type="scientific">Polaribacter batillariae</name>
    <dbReference type="NCBI Taxonomy" id="2808900"/>
    <lineage>
        <taxon>Bacteria</taxon>
        <taxon>Pseudomonadati</taxon>
        <taxon>Bacteroidota</taxon>
        <taxon>Flavobacteriia</taxon>
        <taxon>Flavobacteriales</taxon>
        <taxon>Flavobacteriaceae</taxon>
    </lineage>
</organism>
<protein>
    <submittedName>
        <fullName evidence="2">AAA family ATPase</fullName>
    </submittedName>
</protein>
<dbReference type="Proteomes" id="UP000663935">
    <property type="component" value="Chromosome"/>
</dbReference>
<evidence type="ECO:0000313" key="2">
    <source>
        <dbReference type="EMBL" id="QTD36229.1"/>
    </source>
</evidence>
<feature type="domain" description="Endonuclease GajA/Old nuclease/RecF-like AAA" evidence="1">
    <location>
        <begin position="1"/>
        <end position="325"/>
    </location>
</feature>
<name>A0ABX7SRF0_9FLAO</name>
<dbReference type="PANTHER" id="PTHR43581">
    <property type="entry name" value="ATP/GTP PHOSPHATASE"/>
    <property type="match status" value="1"/>
</dbReference>
<accession>A0ABX7SRF0</accession>
<dbReference type="PANTHER" id="PTHR43581:SF4">
    <property type="entry name" value="ATP_GTP PHOSPHATASE"/>
    <property type="match status" value="1"/>
</dbReference>
<keyword evidence="3" id="KW-1185">Reference proteome</keyword>
<dbReference type="SUPFAM" id="SSF52540">
    <property type="entry name" value="P-loop containing nucleoside triphosphate hydrolases"/>
    <property type="match status" value="1"/>
</dbReference>
<dbReference type="InterPro" id="IPR027417">
    <property type="entry name" value="P-loop_NTPase"/>
</dbReference>
<reference evidence="2 3" key="1">
    <citation type="submission" date="2021-03" db="EMBL/GenBank/DDBJ databases">
        <title>Complete genome of Polaribacter_sp.G4M1.</title>
        <authorList>
            <person name="Jeong S.W."/>
            <person name="Bae J.W."/>
        </authorList>
    </citation>
    <scope>NUCLEOTIDE SEQUENCE [LARGE SCALE GENOMIC DNA]</scope>
    <source>
        <strain evidence="2 3">G4M1</strain>
    </source>
</reference>
<gene>
    <name evidence="2" type="ORF">JL193_08605</name>
</gene>
<dbReference type="Gene3D" id="3.40.50.300">
    <property type="entry name" value="P-loop containing nucleotide triphosphate hydrolases"/>
    <property type="match status" value="1"/>
</dbReference>
<evidence type="ECO:0000259" key="1">
    <source>
        <dbReference type="Pfam" id="PF13175"/>
    </source>
</evidence>
<dbReference type="EMBL" id="CP071795">
    <property type="protein sequence ID" value="QTD36229.1"/>
    <property type="molecule type" value="Genomic_DNA"/>
</dbReference>
<dbReference type="Pfam" id="PF13175">
    <property type="entry name" value="AAA_15"/>
    <property type="match status" value="1"/>
</dbReference>
<dbReference type="RefSeq" id="WP_207970421.1">
    <property type="nucleotide sequence ID" value="NZ_CP071795.1"/>
</dbReference>
<sequence>MKEKLIIKNFGPIKSVNLDLGKITVLIGEQATGKSTIAKVLSMCRYFSYIVNFSDNETQTIKFTRNNQFLDGLKDWGIENYLNKNSYFFYQNKHYDFEFKNELITEYENLAFEDDYRKEYYKPQTRIKPNSKLFKELIFQLFDLKKETYSNVEKDTDLVDLINWYPNENFFRLNVKKVMNNPLFVPVERGFQSISVGKDSLLADAILDELAKINRIVRGYNIDVNIKPLDIVLRNENGLSKVKKEGQDNFYYLHQGASGFQSTVHVFLAVKFNNDLKVNKGRTFVIEEPELNLFPKTQKKIIEFFTESVNNFNNQFVLPTHSPYILTTLNNLIYAYKIGTSEKGMFQKEVNAIIPKEFWIDVSNISVFYLNNGKAKDLVNVKECLINLDDLDSVSETVNSDFDKLLQIDMTLEKEVQE</sequence>